<dbReference type="Proteomes" id="UP001201262">
    <property type="component" value="Unassembled WGS sequence"/>
</dbReference>
<dbReference type="InterPro" id="IPR022698">
    <property type="entry name" value="OrsD"/>
</dbReference>
<dbReference type="EMBL" id="JAJTJA010000011">
    <property type="protein sequence ID" value="KAH8691981.1"/>
    <property type="molecule type" value="Genomic_DNA"/>
</dbReference>
<dbReference type="RefSeq" id="XP_046067978.1">
    <property type="nucleotide sequence ID" value="XM_046211862.1"/>
</dbReference>
<dbReference type="AlphaFoldDB" id="A0AAD4KHQ1"/>
<dbReference type="Pfam" id="PF12013">
    <property type="entry name" value="OrsD"/>
    <property type="match status" value="1"/>
</dbReference>
<sequence length="509" mass="58098">MGVTAIGPTCLPHELFHYSPVHEVLICTSCHYAVQPAAISRHLKEIHRIYRGFRRPFIAYASRFSLKRPESVSPPRAPDFPVPLLSVEQGWQCEAPRCGYLCVSLKRMQSHWPAQHSRKGDPSRDWTAVPLQSFFRGNFLRYFTWPCTSDHQETATPLTRQLGYGCSTSSSFLSVEKMQKKYKLHQTDVAILEHYFDDAYKSFVTNVQTKRIWLNVVPKLAYESSFLLHGVLACTALHLAHIHPPRRQYYNFLACAHQDIALPLFRSAIDYPTEDNCDAIVTFAYLLVVYSFATDSDVSNQSLLLVDDHNDGESGKRLIIPQWLHFIRVGCSMLCNVWDRVESGPVSALAAAWDIELGLYDTDLPYLEHFLSFIPNDSSWSSEIVSIYRNAAISLAQSLAYTNTEGMASFVTTWNILGSWPMRIESEYMDLLYERHPGALLLLAHYCIILKRLEKCWYFEGRAVRLMTSIMSLLDDGWHPFIQDVIDSVLGQVEQTQTSLISGKTNKHN</sequence>
<proteinExistence type="predicted"/>
<dbReference type="Pfam" id="PF11951">
    <property type="entry name" value="Fungal_trans_2"/>
    <property type="match status" value="1"/>
</dbReference>
<evidence type="ECO:0000313" key="2">
    <source>
        <dbReference type="Proteomes" id="UP001201262"/>
    </source>
</evidence>
<gene>
    <name evidence="1" type="ORF">BGW36DRAFT_303266</name>
</gene>
<dbReference type="PANTHER" id="PTHR47784:SF5">
    <property type="entry name" value="STEROL UPTAKE CONTROL PROTEIN 2"/>
    <property type="match status" value="1"/>
</dbReference>
<protein>
    <recommendedName>
        <fullName evidence="3">C2H2-type domain-containing protein</fullName>
    </recommendedName>
</protein>
<dbReference type="GO" id="GO:0001228">
    <property type="term" value="F:DNA-binding transcription activator activity, RNA polymerase II-specific"/>
    <property type="evidence" value="ECO:0007669"/>
    <property type="project" value="TreeGrafter"/>
</dbReference>
<accession>A0AAD4KHQ1</accession>
<dbReference type="InterPro" id="IPR021858">
    <property type="entry name" value="Fun_TF"/>
</dbReference>
<name>A0AAD4KHQ1_9EURO</name>
<dbReference type="InterPro" id="IPR053157">
    <property type="entry name" value="Sterol_Uptake_Regulator"/>
</dbReference>
<evidence type="ECO:0000313" key="1">
    <source>
        <dbReference type="EMBL" id="KAH8691981.1"/>
    </source>
</evidence>
<evidence type="ECO:0008006" key="3">
    <source>
        <dbReference type="Google" id="ProtNLM"/>
    </source>
</evidence>
<organism evidence="1 2">
    <name type="scientific">Talaromyces proteolyticus</name>
    <dbReference type="NCBI Taxonomy" id="1131652"/>
    <lineage>
        <taxon>Eukaryota</taxon>
        <taxon>Fungi</taxon>
        <taxon>Dikarya</taxon>
        <taxon>Ascomycota</taxon>
        <taxon>Pezizomycotina</taxon>
        <taxon>Eurotiomycetes</taxon>
        <taxon>Eurotiomycetidae</taxon>
        <taxon>Eurotiales</taxon>
        <taxon>Trichocomaceae</taxon>
        <taxon>Talaromyces</taxon>
        <taxon>Talaromyces sect. Bacilispori</taxon>
    </lineage>
</organism>
<reference evidence="1" key="1">
    <citation type="submission" date="2021-12" db="EMBL/GenBank/DDBJ databases">
        <title>Convergent genome expansion in fungi linked to evolution of root-endophyte symbiosis.</title>
        <authorList>
            <consortium name="DOE Joint Genome Institute"/>
            <person name="Ke Y.-H."/>
            <person name="Bonito G."/>
            <person name="Liao H.-L."/>
            <person name="Looney B."/>
            <person name="Rojas-Flechas A."/>
            <person name="Nash J."/>
            <person name="Hameed K."/>
            <person name="Schadt C."/>
            <person name="Martin F."/>
            <person name="Crous P.W."/>
            <person name="Miettinen O."/>
            <person name="Magnuson J.K."/>
            <person name="Labbe J."/>
            <person name="Jacobson D."/>
            <person name="Doktycz M.J."/>
            <person name="Veneault-Fourrey C."/>
            <person name="Kuo A."/>
            <person name="Mondo S."/>
            <person name="Calhoun S."/>
            <person name="Riley R."/>
            <person name="Ohm R."/>
            <person name="LaButti K."/>
            <person name="Andreopoulos B."/>
            <person name="Pangilinan J."/>
            <person name="Nolan M."/>
            <person name="Tritt A."/>
            <person name="Clum A."/>
            <person name="Lipzen A."/>
            <person name="Daum C."/>
            <person name="Barry K."/>
            <person name="Grigoriev I.V."/>
            <person name="Vilgalys R."/>
        </authorList>
    </citation>
    <scope>NUCLEOTIDE SEQUENCE</scope>
    <source>
        <strain evidence="1">PMI_201</strain>
    </source>
</reference>
<dbReference type="GeneID" id="70242149"/>
<dbReference type="PANTHER" id="PTHR47784">
    <property type="entry name" value="STEROL UPTAKE CONTROL PROTEIN 2"/>
    <property type="match status" value="1"/>
</dbReference>
<comment type="caution">
    <text evidence="1">The sequence shown here is derived from an EMBL/GenBank/DDBJ whole genome shotgun (WGS) entry which is preliminary data.</text>
</comment>
<keyword evidence="2" id="KW-1185">Reference proteome</keyword>